<reference evidence="6" key="1">
    <citation type="submission" date="2023-11" db="EMBL/GenBank/DDBJ databases">
        <authorList>
            <person name="De Vega J J."/>
            <person name="De Vega J J."/>
        </authorList>
    </citation>
    <scope>NUCLEOTIDE SEQUENCE</scope>
</reference>
<evidence type="ECO:0000256" key="3">
    <source>
        <dbReference type="ARBA" id="ARBA00022989"/>
    </source>
</evidence>
<dbReference type="GO" id="GO:0022857">
    <property type="term" value="F:transmembrane transporter activity"/>
    <property type="evidence" value="ECO:0007669"/>
    <property type="project" value="InterPro"/>
</dbReference>
<dbReference type="SUPFAM" id="SSF103473">
    <property type="entry name" value="MFS general substrate transporter"/>
    <property type="match status" value="1"/>
</dbReference>
<keyword evidence="10" id="KW-1185">Reference proteome</keyword>
<feature type="transmembrane region" description="Helical" evidence="5">
    <location>
        <begin position="402"/>
        <end position="425"/>
    </location>
</feature>
<dbReference type="InterPro" id="IPR036259">
    <property type="entry name" value="MFS_trans_sf"/>
</dbReference>
<sequence>MLTETTPLLPSLATAVSVVRERKARFEWLAPLLLITGLARGMSMYARFEGYQHSICPAEPPWSPCGSFTTWLALPTTFTYSHANAEYLRVYFDLWASFASFVVSFLTIGFWSGLGDKRGRRIPLLGALCGLVLGDLVHILLSWIHIAPTDAGDIMSVGIMLEGAVGGGYLGYFAAARAYAFDVAETPISRVTLFGLNDALGLAGFFFGAILGHLAGWRIAYIISASLGLVSLAYAFLVLPESLPVSSSPASSSLPVAGTAMPRRRRRASPLISIVRPITTFLGNGVTKMYLPTFGLAFLLYSFSAGGMDSGLVGYTTFLHSLPTWLVLLTPHVVSLLALLILLPLAAHVYTLKYRTSYQSSELLSVSFLRILTQNAIFIDLISALGIVVFCLPDHAHALYDLLAVFHPLSVIARPGIWALGAGYLVSLGKELEVGRFFGALSVWSGFAEVVSHFFYGPGSEIFWFSTFLLVTSLMTLLLSKSIPGEDEDGPWDD</sequence>
<comment type="caution">
    <text evidence="6">The sequence shown here is derived from an EMBL/GenBank/DDBJ whole genome shotgun (WGS) entry which is preliminary data.</text>
</comment>
<dbReference type="EMBL" id="CAVNYO010000444">
    <property type="protein sequence ID" value="CAK5282005.1"/>
    <property type="molecule type" value="Genomic_DNA"/>
</dbReference>
<evidence type="ECO:0000313" key="10">
    <source>
        <dbReference type="Proteomes" id="UP001295794"/>
    </source>
</evidence>
<evidence type="ECO:0000313" key="9">
    <source>
        <dbReference type="EMBL" id="CAK5282032.1"/>
    </source>
</evidence>
<keyword evidence="2 5" id="KW-0812">Transmembrane</keyword>
<evidence type="ECO:0008006" key="11">
    <source>
        <dbReference type="Google" id="ProtNLM"/>
    </source>
</evidence>
<accession>A0AAD2Q1T8</accession>
<feature type="transmembrane region" description="Helical" evidence="5">
    <location>
        <begin position="94"/>
        <end position="112"/>
    </location>
</feature>
<dbReference type="Proteomes" id="UP001295794">
    <property type="component" value="Unassembled WGS sequence"/>
</dbReference>
<organism evidence="6 10">
    <name type="scientific">Mycena citricolor</name>
    <dbReference type="NCBI Taxonomy" id="2018698"/>
    <lineage>
        <taxon>Eukaryota</taxon>
        <taxon>Fungi</taxon>
        <taxon>Dikarya</taxon>
        <taxon>Basidiomycota</taxon>
        <taxon>Agaricomycotina</taxon>
        <taxon>Agaricomycetes</taxon>
        <taxon>Agaricomycetidae</taxon>
        <taxon>Agaricales</taxon>
        <taxon>Marasmiineae</taxon>
        <taxon>Mycenaceae</taxon>
        <taxon>Mycena</taxon>
    </lineage>
</organism>
<evidence type="ECO:0000313" key="8">
    <source>
        <dbReference type="EMBL" id="CAK5282016.1"/>
    </source>
</evidence>
<keyword evidence="3 5" id="KW-1133">Transmembrane helix</keyword>
<protein>
    <recommendedName>
        <fullName evidence="11">MFS general substrate transporter</fullName>
    </recommendedName>
</protein>
<feature type="transmembrane region" description="Helical" evidence="5">
    <location>
        <begin position="462"/>
        <end position="479"/>
    </location>
</feature>
<dbReference type="InterPro" id="IPR011701">
    <property type="entry name" value="MFS"/>
</dbReference>
<dbReference type="EMBL" id="CAVNYO010000445">
    <property type="protein sequence ID" value="CAK5282016.1"/>
    <property type="molecule type" value="Genomic_DNA"/>
</dbReference>
<dbReference type="AlphaFoldDB" id="A0AAD2Q1T8"/>
<evidence type="ECO:0000256" key="5">
    <source>
        <dbReference type="SAM" id="Phobius"/>
    </source>
</evidence>
<feature type="transmembrane region" description="Helical" evidence="5">
    <location>
        <begin position="124"/>
        <end position="146"/>
    </location>
</feature>
<dbReference type="GO" id="GO:0016020">
    <property type="term" value="C:membrane"/>
    <property type="evidence" value="ECO:0007669"/>
    <property type="project" value="UniProtKB-SubCell"/>
</dbReference>
<comment type="subcellular location">
    <subcellularLocation>
        <location evidence="1">Membrane</location>
        <topology evidence="1">Multi-pass membrane protein</topology>
    </subcellularLocation>
</comment>
<proteinExistence type="predicted"/>
<feature type="transmembrane region" description="Helical" evidence="5">
    <location>
        <begin position="289"/>
        <end position="305"/>
    </location>
</feature>
<dbReference type="PANTHER" id="PTHR23507:SF1">
    <property type="entry name" value="FI18259P1-RELATED"/>
    <property type="match status" value="1"/>
</dbReference>
<feature type="transmembrane region" description="Helical" evidence="5">
    <location>
        <begin position="437"/>
        <end position="456"/>
    </location>
</feature>
<gene>
    <name evidence="7" type="ORF">MYCIT1_LOCUS33419</name>
    <name evidence="8" type="ORF">MYCIT1_LOCUS33443</name>
    <name evidence="9" type="ORF">MYCIT1_LOCUS33472</name>
    <name evidence="6" type="ORF">MYCIT1_LOCUS8560</name>
</gene>
<dbReference type="PANTHER" id="PTHR23507">
    <property type="entry name" value="ZGC:174356"/>
    <property type="match status" value="1"/>
</dbReference>
<feature type="transmembrane region" description="Helical" evidence="5">
    <location>
        <begin position="325"/>
        <end position="347"/>
    </location>
</feature>
<evidence type="ECO:0000256" key="4">
    <source>
        <dbReference type="ARBA" id="ARBA00023136"/>
    </source>
</evidence>
<dbReference type="Pfam" id="PF07690">
    <property type="entry name" value="MFS_1"/>
    <property type="match status" value="1"/>
</dbReference>
<feature type="transmembrane region" description="Helical" evidence="5">
    <location>
        <begin position="219"/>
        <end position="239"/>
    </location>
</feature>
<evidence type="ECO:0000313" key="6">
    <source>
        <dbReference type="EMBL" id="CAK5266650.1"/>
    </source>
</evidence>
<feature type="transmembrane region" description="Helical" evidence="5">
    <location>
        <begin position="368"/>
        <end position="390"/>
    </location>
</feature>
<evidence type="ECO:0000313" key="7">
    <source>
        <dbReference type="EMBL" id="CAK5282005.1"/>
    </source>
</evidence>
<dbReference type="EMBL" id="CAVNYO010000110">
    <property type="protein sequence ID" value="CAK5266650.1"/>
    <property type="molecule type" value="Genomic_DNA"/>
</dbReference>
<evidence type="ECO:0000256" key="1">
    <source>
        <dbReference type="ARBA" id="ARBA00004141"/>
    </source>
</evidence>
<dbReference type="EMBL" id="CAVNYO010000446">
    <property type="protein sequence ID" value="CAK5282032.1"/>
    <property type="molecule type" value="Genomic_DNA"/>
</dbReference>
<name>A0AAD2Q1T8_9AGAR</name>
<dbReference type="Gene3D" id="1.20.1250.20">
    <property type="entry name" value="MFS general substrate transporter like domains"/>
    <property type="match status" value="1"/>
</dbReference>
<feature type="transmembrane region" description="Helical" evidence="5">
    <location>
        <begin position="191"/>
        <end position="213"/>
    </location>
</feature>
<feature type="transmembrane region" description="Helical" evidence="5">
    <location>
        <begin position="158"/>
        <end position="179"/>
    </location>
</feature>
<keyword evidence="4 5" id="KW-0472">Membrane</keyword>
<evidence type="ECO:0000256" key="2">
    <source>
        <dbReference type="ARBA" id="ARBA00022692"/>
    </source>
</evidence>